<evidence type="ECO:0000256" key="4">
    <source>
        <dbReference type="ARBA" id="ARBA00022989"/>
    </source>
</evidence>
<keyword evidence="4 7" id="KW-1133">Transmembrane helix</keyword>
<dbReference type="OrthoDB" id="28755at2759"/>
<feature type="transmembrane region" description="Helical" evidence="7">
    <location>
        <begin position="187"/>
        <end position="206"/>
    </location>
</feature>
<evidence type="ECO:0000256" key="5">
    <source>
        <dbReference type="ARBA" id="ARBA00023136"/>
    </source>
</evidence>
<feature type="transmembrane region" description="Helical" evidence="7">
    <location>
        <begin position="157"/>
        <end position="175"/>
    </location>
</feature>
<name>A0A1Y2H7A6_9FUNG</name>
<dbReference type="GO" id="GO:0005886">
    <property type="term" value="C:plasma membrane"/>
    <property type="evidence" value="ECO:0007669"/>
    <property type="project" value="TreeGrafter"/>
</dbReference>
<evidence type="ECO:0000313" key="9">
    <source>
        <dbReference type="Proteomes" id="UP000193411"/>
    </source>
</evidence>
<dbReference type="Gene3D" id="1.20.1250.20">
    <property type="entry name" value="MFS general substrate transporter like domains"/>
    <property type="match status" value="1"/>
</dbReference>
<accession>A0A1Y2H7A6</accession>
<feature type="transmembrane region" description="Helical" evidence="7">
    <location>
        <begin position="599"/>
        <end position="618"/>
    </location>
</feature>
<feature type="transmembrane region" description="Helical" evidence="7">
    <location>
        <begin position="266"/>
        <end position="287"/>
    </location>
</feature>
<sequence>MSSSTCLPPHVEPSLAPPTANNGPQLERVHSAEASTSNKFCSLITPLHQHQMCDMDSTNDLDDDHLHPPPTRATLPHHHHLPATPLRLFTLTVALLGLQLAWAVELAYGTPYLLSLGMSKAWTSLVWLAGPLSGLLVQPIVGALSDASTLKMGRRRPFLMLGTAASLLAMGLVALSRPIGGSTATHITNWTILVAVVGFYLLDFAVNTVQAASRALIVDVMHPKDQAVANAVAGAMVCLGNVIGYAAGLVDWPRVVGIPATPAAQFQLVCSVASVALVCAVAVTVVCTPEMPNKKTALHHQGAESGDAKGWVHVLVGPLVTVAKAIPNMPQVAVNVCLIQILCWLGWFPFLFYSTTWVAQYSTNSHFPFDGPDAAHATRQGSLAFFSFSLVALLIAMVLPSLTRRFALRLPHVWMAGESLFALTMTLGTLCVSASNKSASLVITLTGIAWAVGMWVPMAMLGEVVSQAATACPAASDTGDADGHGVPGMARAVSSSGLGVQRGWAKRMRSMSGTSMEYQAVGIEDEDASRVVDMSVSSSSTTLLGGGLTRSQSVSDFRRATKPLASIEPFSMRTHAPDSTAPLEACVPAAGIVLGLHNVSIVLPQLLVSVLAAFLFAVLPDGKGRPMVPGAKDDAIGWLFRMGGVAAAVGVWLIWKLVGREDHDGDEEQVG</sequence>
<dbReference type="EMBL" id="MCFL01000084">
    <property type="protein sequence ID" value="ORZ30477.1"/>
    <property type="molecule type" value="Genomic_DNA"/>
</dbReference>
<dbReference type="STRING" id="765915.A0A1Y2H7A6"/>
<dbReference type="SUPFAM" id="SSF103473">
    <property type="entry name" value="MFS general substrate transporter"/>
    <property type="match status" value="1"/>
</dbReference>
<dbReference type="PANTHER" id="PTHR19432">
    <property type="entry name" value="SUGAR TRANSPORTER"/>
    <property type="match status" value="1"/>
</dbReference>
<organism evidence="8 9">
    <name type="scientific">Catenaria anguillulae PL171</name>
    <dbReference type="NCBI Taxonomy" id="765915"/>
    <lineage>
        <taxon>Eukaryota</taxon>
        <taxon>Fungi</taxon>
        <taxon>Fungi incertae sedis</taxon>
        <taxon>Blastocladiomycota</taxon>
        <taxon>Blastocladiomycetes</taxon>
        <taxon>Blastocladiales</taxon>
        <taxon>Catenariaceae</taxon>
        <taxon>Catenaria</taxon>
    </lineage>
</organism>
<feature type="transmembrane region" description="Helical" evidence="7">
    <location>
        <begin position="332"/>
        <end position="353"/>
    </location>
</feature>
<feature type="transmembrane region" description="Helical" evidence="7">
    <location>
        <begin position="227"/>
        <end position="246"/>
    </location>
</feature>
<gene>
    <name evidence="8" type="ORF">BCR44DRAFT_48393</name>
</gene>
<evidence type="ECO:0000256" key="7">
    <source>
        <dbReference type="SAM" id="Phobius"/>
    </source>
</evidence>
<evidence type="ECO:0000256" key="1">
    <source>
        <dbReference type="ARBA" id="ARBA00004141"/>
    </source>
</evidence>
<evidence type="ECO:0000256" key="3">
    <source>
        <dbReference type="ARBA" id="ARBA00022692"/>
    </source>
</evidence>
<feature type="transmembrane region" description="Helical" evidence="7">
    <location>
        <begin position="86"/>
        <end position="104"/>
    </location>
</feature>
<evidence type="ECO:0000256" key="2">
    <source>
        <dbReference type="ARBA" id="ARBA00022448"/>
    </source>
</evidence>
<dbReference type="AlphaFoldDB" id="A0A1Y2H7A6"/>
<evidence type="ECO:0000256" key="6">
    <source>
        <dbReference type="SAM" id="MobiDB-lite"/>
    </source>
</evidence>
<feature type="transmembrane region" description="Helical" evidence="7">
    <location>
        <begin position="124"/>
        <end position="145"/>
    </location>
</feature>
<dbReference type="Proteomes" id="UP000193411">
    <property type="component" value="Unassembled WGS sequence"/>
</dbReference>
<comment type="caution">
    <text evidence="8">The sequence shown here is derived from an EMBL/GenBank/DDBJ whole genome shotgun (WGS) entry which is preliminary data.</text>
</comment>
<dbReference type="Pfam" id="PF13347">
    <property type="entry name" value="MFS_2"/>
    <property type="match status" value="1"/>
</dbReference>
<dbReference type="InterPro" id="IPR036259">
    <property type="entry name" value="MFS_trans_sf"/>
</dbReference>
<comment type="subcellular location">
    <subcellularLocation>
        <location evidence="1">Membrane</location>
        <topology evidence="1">Multi-pass membrane protein</topology>
    </subcellularLocation>
</comment>
<dbReference type="PANTHER" id="PTHR19432:SF35">
    <property type="entry name" value="SOLUTE CARRIER FAMILY 45 MEMBER 3 ISOFORM X1"/>
    <property type="match status" value="1"/>
</dbReference>
<keyword evidence="9" id="KW-1185">Reference proteome</keyword>
<keyword evidence="3 7" id="KW-0812">Transmembrane</keyword>
<reference evidence="8 9" key="1">
    <citation type="submission" date="2016-07" db="EMBL/GenBank/DDBJ databases">
        <title>Pervasive Adenine N6-methylation of Active Genes in Fungi.</title>
        <authorList>
            <consortium name="DOE Joint Genome Institute"/>
            <person name="Mondo S.J."/>
            <person name="Dannebaum R.O."/>
            <person name="Kuo R.C."/>
            <person name="Labutti K."/>
            <person name="Haridas S."/>
            <person name="Kuo A."/>
            <person name="Salamov A."/>
            <person name="Ahrendt S.R."/>
            <person name="Lipzen A."/>
            <person name="Sullivan W."/>
            <person name="Andreopoulos W.B."/>
            <person name="Clum A."/>
            <person name="Lindquist E."/>
            <person name="Daum C."/>
            <person name="Ramamoorthy G.K."/>
            <person name="Gryganskyi A."/>
            <person name="Culley D."/>
            <person name="Magnuson J.K."/>
            <person name="James T.Y."/>
            <person name="O'Malley M.A."/>
            <person name="Stajich J.E."/>
            <person name="Spatafora J.W."/>
            <person name="Visel A."/>
            <person name="Grigoriev I.V."/>
        </authorList>
    </citation>
    <scope>NUCLEOTIDE SEQUENCE [LARGE SCALE GENOMIC DNA]</scope>
    <source>
        <strain evidence="8 9">PL171</strain>
    </source>
</reference>
<feature type="transmembrane region" description="Helical" evidence="7">
    <location>
        <begin position="383"/>
        <end position="402"/>
    </location>
</feature>
<evidence type="ECO:0000313" key="8">
    <source>
        <dbReference type="EMBL" id="ORZ30477.1"/>
    </source>
</evidence>
<protein>
    <submittedName>
        <fullName evidence="8">Major facilitator superfamily domain-containing protein</fullName>
    </submittedName>
</protein>
<dbReference type="GO" id="GO:0008506">
    <property type="term" value="F:sucrose:proton symporter activity"/>
    <property type="evidence" value="ECO:0007669"/>
    <property type="project" value="TreeGrafter"/>
</dbReference>
<keyword evidence="5 7" id="KW-0472">Membrane</keyword>
<feature type="transmembrane region" description="Helical" evidence="7">
    <location>
        <begin position="414"/>
        <end position="435"/>
    </location>
</feature>
<proteinExistence type="predicted"/>
<feature type="region of interest" description="Disordered" evidence="6">
    <location>
        <begin position="1"/>
        <end position="31"/>
    </location>
</feature>
<keyword evidence="2" id="KW-0813">Transport</keyword>
<feature type="transmembrane region" description="Helical" evidence="7">
    <location>
        <begin position="638"/>
        <end position="655"/>
    </location>
</feature>
<feature type="transmembrane region" description="Helical" evidence="7">
    <location>
        <begin position="441"/>
        <end position="461"/>
    </location>
</feature>